<keyword evidence="1" id="KW-1133">Transmembrane helix</keyword>
<reference evidence="4 6" key="1">
    <citation type="submission" date="2016-12" db="EMBL/GenBank/DDBJ databases">
        <authorList>
            <person name="Song W.-J."/>
            <person name="Kurnit D.M."/>
        </authorList>
    </citation>
    <scope>NUCLEOTIDE SEQUENCE [LARGE SCALE GENOMIC DNA]</scope>
    <source>
        <strain evidence="4 6">CGB1038-1_S1</strain>
    </source>
</reference>
<name>A0A1A6G797_ENTMU</name>
<organism evidence="4 6">
    <name type="scientific">Enterococcus mundtii</name>
    <dbReference type="NCBI Taxonomy" id="53346"/>
    <lineage>
        <taxon>Bacteria</taxon>
        <taxon>Bacillati</taxon>
        <taxon>Bacillota</taxon>
        <taxon>Bacilli</taxon>
        <taxon>Lactobacillales</taxon>
        <taxon>Enterococcaceae</taxon>
        <taxon>Enterococcus</taxon>
    </lineage>
</organism>
<protein>
    <recommendedName>
        <fullName evidence="2">Membrane protein NfeD2 N-terminal transmembrane domain-containing protein</fullName>
    </recommendedName>
</protein>
<keyword evidence="1" id="KW-0472">Membrane</keyword>
<evidence type="ECO:0000313" key="7">
    <source>
        <dbReference type="Proteomes" id="UP000195024"/>
    </source>
</evidence>
<reference evidence="3 8" key="3">
    <citation type="submission" date="2020-04" db="EMBL/GenBank/DDBJ databases">
        <authorList>
            <person name="Abaymova A."/>
            <person name="Teymurazov M."/>
            <person name="Tazyna O."/>
            <person name="Chatushin Y."/>
            <person name="Svetoch E."/>
            <person name="Pereligyn V."/>
            <person name="Pohylenko V."/>
            <person name="Platonov M."/>
            <person name="Kartsev N."/>
            <person name="Skryabin Y."/>
            <person name="Sizova A."/>
            <person name="Solomentsev V."/>
            <person name="Kislichkina A."/>
            <person name="Bogun A."/>
        </authorList>
    </citation>
    <scope>NUCLEOTIDE SEQUENCE [LARGE SCALE GENOMIC DNA]</scope>
    <source>
        <strain evidence="3">SCPM-O-B-8398</strain>
        <strain evidence="8">SCPM-O-B-8398 (E28)</strain>
    </source>
</reference>
<dbReference type="STRING" id="53346.A5802_000779"/>
<gene>
    <name evidence="5" type="ORF">A5802_000779</name>
    <name evidence="4" type="ORF">BTN92_11225</name>
    <name evidence="3" type="ORF">HI921_02180</name>
</gene>
<sequence length="174" mass="19189">MIGGIAIITIYWYVLLICAGVAVLLVIFGDVFDFDGPIDPMLIVPWLTFTSLLGYLGESLTDQSSLVIFVISAIIATVLVFLLNFYILMPMKHAESTLSTSEKTLEGQIATVVTPIPIQGMGEIQLKSVTGSISRPACFYTPQEKMIGRGEKVLIIEVRDRVCYVTPYESMLKM</sequence>
<dbReference type="Proteomes" id="UP000189299">
    <property type="component" value="Unassembled WGS sequence"/>
</dbReference>
<dbReference type="Proteomes" id="UP000195024">
    <property type="component" value="Unassembled WGS sequence"/>
</dbReference>
<evidence type="ECO:0000313" key="6">
    <source>
        <dbReference type="Proteomes" id="UP000189299"/>
    </source>
</evidence>
<comment type="caution">
    <text evidence="4">The sequence shown here is derived from an EMBL/GenBank/DDBJ whole genome shotgun (WGS) entry which is preliminary data.</text>
</comment>
<dbReference type="RefSeq" id="WP_034690200.1">
    <property type="nucleotide sequence ID" value="NZ_CABMMO010000011.1"/>
</dbReference>
<feature type="domain" description="Membrane protein NfeD2 N-terminal transmembrane" evidence="2">
    <location>
        <begin position="6"/>
        <end position="96"/>
    </location>
</feature>
<dbReference type="Pfam" id="PF25842">
    <property type="entry name" value="NfeD_TM"/>
    <property type="match status" value="1"/>
</dbReference>
<feature type="transmembrane region" description="Helical" evidence="1">
    <location>
        <begin position="6"/>
        <end position="28"/>
    </location>
</feature>
<dbReference type="Gene3D" id="2.40.50.140">
    <property type="entry name" value="Nucleic acid-binding proteins"/>
    <property type="match status" value="1"/>
</dbReference>
<dbReference type="OrthoDB" id="1683445at2"/>
<dbReference type="EMBL" id="NGMS01000001">
    <property type="protein sequence ID" value="OTP27044.1"/>
    <property type="molecule type" value="Genomic_DNA"/>
</dbReference>
<evidence type="ECO:0000313" key="3">
    <source>
        <dbReference type="EMBL" id="NMP57280.1"/>
    </source>
</evidence>
<evidence type="ECO:0000259" key="2">
    <source>
        <dbReference type="Pfam" id="PF25842"/>
    </source>
</evidence>
<dbReference type="InterPro" id="IPR058653">
    <property type="entry name" value="NfeD2_TM"/>
</dbReference>
<proteinExistence type="predicted"/>
<reference evidence="5 7" key="2">
    <citation type="submission" date="2017-05" db="EMBL/GenBank/DDBJ databases">
        <title>The Genome Sequence of Enterococcus mundtii 6B1_DIV0119.</title>
        <authorList>
            <consortium name="The Broad Institute Genomics Platform"/>
            <consortium name="The Broad Institute Genomic Center for Infectious Diseases"/>
            <person name="Earl A."/>
            <person name="Manson A."/>
            <person name="Schwartman J."/>
            <person name="Gilmore M."/>
            <person name="Abouelleil A."/>
            <person name="Cao P."/>
            <person name="Chapman S."/>
            <person name="Cusick C."/>
            <person name="Shea T."/>
            <person name="Young S."/>
            <person name="Neafsey D."/>
            <person name="Nusbaum C."/>
            <person name="Birren B."/>
        </authorList>
    </citation>
    <scope>NUCLEOTIDE SEQUENCE [LARGE SCALE GENOMIC DNA]</scope>
    <source>
        <strain evidence="5 7">6B1_DIV0119</strain>
    </source>
</reference>
<accession>A0A1A6G797</accession>
<evidence type="ECO:0000313" key="8">
    <source>
        <dbReference type="Proteomes" id="UP000557857"/>
    </source>
</evidence>
<dbReference type="AlphaFoldDB" id="A0A1A6G797"/>
<dbReference type="Proteomes" id="UP000557857">
    <property type="component" value="Unassembled WGS sequence"/>
</dbReference>
<evidence type="ECO:0000256" key="1">
    <source>
        <dbReference type="SAM" id="Phobius"/>
    </source>
</evidence>
<feature type="transmembrane region" description="Helical" evidence="1">
    <location>
        <begin position="63"/>
        <end position="88"/>
    </location>
</feature>
<dbReference type="EMBL" id="JABCAG010000003">
    <property type="protein sequence ID" value="NMP57280.1"/>
    <property type="molecule type" value="Genomic_DNA"/>
</dbReference>
<dbReference type="EMBL" id="MSTR01000011">
    <property type="protein sequence ID" value="ONN42085.1"/>
    <property type="molecule type" value="Genomic_DNA"/>
</dbReference>
<keyword evidence="1" id="KW-0812">Transmembrane</keyword>
<evidence type="ECO:0000313" key="5">
    <source>
        <dbReference type="EMBL" id="OTP27044.1"/>
    </source>
</evidence>
<evidence type="ECO:0000313" key="4">
    <source>
        <dbReference type="EMBL" id="ONN42085.1"/>
    </source>
</evidence>
<dbReference type="InterPro" id="IPR012340">
    <property type="entry name" value="NA-bd_OB-fold"/>
</dbReference>